<keyword evidence="1" id="KW-0812">Transmembrane</keyword>
<reference evidence="2 3" key="1">
    <citation type="submission" date="2021-06" db="EMBL/GenBank/DDBJ databases">
        <authorList>
            <person name="Sun Q."/>
            <person name="Li D."/>
        </authorList>
    </citation>
    <scope>NUCLEOTIDE SEQUENCE [LARGE SCALE GENOMIC DNA]</scope>
    <source>
        <strain evidence="2 3">MSJ-40</strain>
    </source>
</reference>
<dbReference type="EMBL" id="JAHLPM010000002">
    <property type="protein sequence ID" value="MBU5436884.1"/>
    <property type="molecule type" value="Genomic_DNA"/>
</dbReference>
<keyword evidence="3" id="KW-1185">Reference proteome</keyword>
<sequence length="263" mass="29565">MKKFYYLLKVSMERTIKELIRYKFNTISDIFLLYILFMAMFLGIRSFGTNMGVSALDMGNNLEGFIVGYFLWTIMMMAYSDAAYSLISDANRGTLEQLNMSSISLSCIITARTISNLLVNLVISIILLFIIMSTTNYWIEVKILSILIPIFLGIFSILGIGLICGGLALIFKKIQSLLNVIQYFLIGIVTINPKSEIISNIIPFRPAANKVFLTMIGGYSFKDFSIYDYGIMIGNSIIYFTIGLVVFNKCVKVAKSKGLLGQY</sequence>
<keyword evidence="1" id="KW-1133">Transmembrane helix</keyword>
<proteinExistence type="predicted"/>
<gene>
    <name evidence="2" type="ORF">KQI42_02620</name>
</gene>
<dbReference type="RefSeq" id="WP_216516459.1">
    <property type="nucleotide sequence ID" value="NZ_JAHLPM010000002.1"/>
</dbReference>
<evidence type="ECO:0000313" key="3">
    <source>
        <dbReference type="Proteomes" id="UP000749471"/>
    </source>
</evidence>
<protein>
    <submittedName>
        <fullName evidence="2">ABC transporter permease</fullName>
    </submittedName>
</protein>
<feature type="transmembrane region" description="Helical" evidence="1">
    <location>
        <begin position="143"/>
        <end position="171"/>
    </location>
</feature>
<feature type="transmembrane region" description="Helical" evidence="1">
    <location>
        <begin position="64"/>
        <end position="87"/>
    </location>
</feature>
<name>A0ABS6E3Q3_9FIRM</name>
<dbReference type="InterPro" id="IPR051784">
    <property type="entry name" value="Nod_factor_ABC_transporter"/>
</dbReference>
<comment type="caution">
    <text evidence="2">The sequence shown here is derived from an EMBL/GenBank/DDBJ whole genome shotgun (WGS) entry which is preliminary data.</text>
</comment>
<dbReference type="PANTHER" id="PTHR43229:SF2">
    <property type="entry name" value="NODULATION PROTEIN J"/>
    <property type="match status" value="1"/>
</dbReference>
<dbReference type="Proteomes" id="UP000749471">
    <property type="component" value="Unassembled WGS sequence"/>
</dbReference>
<feature type="transmembrane region" description="Helical" evidence="1">
    <location>
        <begin position="224"/>
        <end position="247"/>
    </location>
</feature>
<evidence type="ECO:0000256" key="1">
    <source>
        <dbReference type="SAM" id="Phobius"/>
    </source>
</evidence>
<organism evidence="2 3">
    <name type="scientific">Tissierella simiarum</name>
    <dbReference type="NCBI Taxonomy" id="2841534"/>
    <lineage>
        <taxon>Bacteria</taxon>
        <taxon>Bacillati</taxon>
        <taxon>Bacillota</taxon>
        <taxon>Tissierellia</taxon>
        <taxon>Tissierellales</taxon>
        <taxon>Tissierellaceae</taxon>
        <taxon>Tissierella</taxon>
    </lineage>
</organism>
<feature type="transmembrane region" description="Helical" evidence="1">
    <location>
        <begin position="20"/>
        <end position="44"/>
    </location>
</feature>
<dbReference type="PANTHER" id="PTHR43229">
    <property type="entry name" value="NODULATION PROTEIN J"/>
    <property type="match status" value="1"/>
</dbReference>
<feature type="transmembrane region" description="Helical" evidence="1">
    <location>
        <begin position="108"/>
        <end position="131"/>
    </location>
</feature>
<keyword evidence="1" id="KW-0472">Membrane</keyword>
<feature type="transmembrane region" description="Helical" evidence="1">
    <location>
        <begin position="183"/>
        <end position="204"/>
    </location>
</feature>
<accession>A0ABS6E3Q3</accession>
<evidence type="ECO:0000313" key="2">
    <source>
        <dbReference type="EMBL" id="MBU5436884.1"/>
    </source>
</evidence>